<name>A0ABV2K1G1_9GAMM</name>
<feature type="compositionally biased region" description="Polar residues" evidence="1">
    <location>
        <begin position="93"/>
        <end position="102"/>
    </location>
</feature>
<dbReference type="Gene3D" id="3.30.420.10">
    <property type="entry name" value="Ribonuclease H-like superfamily/Ribonuclease H"/>
    <property type="match status" value="1"/>
</dbReference>
<dbReference type="InterPro" id="IPR036397">
    <property type="entry name" value="RNaseH_sf"/>
</dbReference>
<feature type="domain" description="Integrase catalytic" evidence="2">
    <location>
        <begin position="1"/>
        <end position="93"/>
    </location>
</feature>
<evidence type="ECO:0000256" key="1">
    <source>
        <dbReference type="SAM" id="MobiDB-lite"/>
    </source>
</evidence>
<dbReference type="PANTHER" id="PTHR47515:SF2">
    <property type="entry name" value="INTEGRASE CORE DOMAIN PROTEIN"/>
    <property type="match status" value="1"/>
</dbReference>
<evidence type="ECO:0000313" key="4">
    <source>
        <dbReference type="Proteomes" id="UP001549184"/>
    </source>
</evidence>
<evidence type="ECO:0000259" key="2">
    <source>
        <dbReference type="PROSITE" id="PS50994"/>
    </source>
</evidence>
<dbReference type="InterPro" id="IPR012337">
    <property type="entry name" value="RNaseH-like_sf"/>
</dbReference>
<dbReference type="InterPro" id="IPR001584">
    <property type="entry name" value="Integrase_cat-core"/>
</dbReference>
<gene>
    <name evidence="3" type="ORF">ABIC75_004663</name>
</gene>
<dbReference type="PROSITE" id="PS50994">
    <property type="entry name" value="INTEGRASE"/>
    <property type="match status" value="1"/>
</dbReference>
<accession>A0ABV2K1G1</accession>
<organism evidence="3 4">
    <name type="scientific">Dyella japonica</name>
    <dbReference type="NCBI Taxonomy" id="231455"/>
    <lineage>
        <taxon>Bacteria</taxon>
        <taxon>Pseudomonadati</taxon>
        <taxon>Pseudomonadota</taxon>
        <taxon>Gammaproteobacteria</taxon>
        <taxon>Lysobacterales</taxon>
        <taxon>Rhodanobacteraceae</taxon>
        <taxon>Dyella</taxon>
    </lineage>
</organism>
<dbReference type="PANTHER" id="PTHR47515">
    <property type="entry name" value="LOW CALCIUM RESPONSE LOCUS PROTEIN T"/>
    <property type="match status" value="1"/>
</dbReference>
<comment type="caution">
    <text evidence="3">The sequence shown here is derived from an EMBL/GenBank/DDBJ whole genome shotgun (WGS) entry which is preliminary data.</text>
</comment>
<feature type="region of interest" description="Disordered" evidence="1">
    <location>
        <begin position="79"/>
        <end position="102"/>
    </location>
</feature>
<dbReference type="Pfam" id="PF13683">
    <property type="entry name" value="rve_3"/>
    <property type="match status" value="1"/>
</dbReference>
<dbReference type="EMBL" id="JBEPMU010000021">
    <property type="protein sequence ID" value="MET3654912.1"/>
    <property type="molecule type" value="Genomic_DNA"/>
</dbReference>
<protein>
    <submittedName>
        <fullName evidence="3">Transposase InsO family protein</fullName>
    </submittedName>
</protein>
<evidence type="ECO:0000313" key="3">
    <source>
        <dbReference type="EMBL" id="MET3654912.1"/>
    </source>
</evidence>
<proteinExistence type="predicted"/>
<sequence>MYYGPEFVALVLAEWAERKSIVLDFIEPGRPMQNGFIERFNGSYRRGVLDMHVFRTLNEVREHTEQWLADDNREIPHDSLGGLTPAEFRVQNDPATSSYSWH</sequence>
<dbReference type="SUPFAM" id="SSF53098">
    <property type="entry name" value="Ribonuclease H-like"/>
    <property type="match status" value="1"/>
</dbReference>
<keyword evidence="4" id="KW-1185">Reference proteome</keyword>
<reference evidence="3 4" key="1">
    <citation type="submission" date="2024-06" db="EMBL/GenBank/DDBJ databases">
        <title>Sorghum-associated microbial communities from plants grown in Nebraska, USA.</title>
        <authorList>
            <person name="Schachtman D."/>
        </authorList>
    </citation>
    <scope>NUCLEOTIDE SEQUENCE [LARGE SCALE GENOMIC DNA]</scope>
    <source>
        <strain evidence="3 4">1073</strain>
    </source>
</reference>
<dbReference type="Proteomes" id="UP001549184">
    <property type="component" value="Unassembled WGS sequence"/>
</dbReference>